<dbReference type="HAMAP" id="MF_00682">
    <property type="entry name" value="HscB"/>
    <property type="match status" value="1"/>
</dbReference>
<keyword evidence="7" id="KW-1185">Reference proteome</keyword>
<dbReference type="RefSeq" id="WP_097114603.1">
    <property type="nucleotide sequence ID" value="NZ_CP083931.1"/>
</dbReference>
<feature type="domain" description="J" evidence="5">
    <location>
        <begin position="3"/>
        <end position="77"/>
    </location>
</feature>
<dbReference type="Pfam" id="PF07743">
    <property type="entry name" value="HSCB_C"/>
    <property type="match status" value="1"/>
</dbReference>
<dbReference type="Proteomes" id="UP000219669">
    <property type="component" value="Unassembled WGS sequence"/>
</dbReference>
<dbReference type="InterPro" id="IPR036386">
    <property type="entry name" value="HscB_C_sf"/>
</dbReference>
<dbReference type="EMBL" id="OCNF01000013">
    <property type="protein sequence ID" value="SOD69171.1"/>
    <property type="molecule type" value="Genomic_DNA"/>
</dbReference>
<comment type="similarity">
    <text evidence="1 4">Belongs to the HscB family.</text>
</comment>
<dbReference type="InterPro" id="IPR001623">
    <property type="entry name" value="DnaJ_domain"/>
</dbReference>
<dbReference type="InterPro" id="IPR004640">
    <property type="entry name" value="HscB"/>
</dbReference>
<dbReference type="GO" id="GO:0051259">
    <property type="term" value="P:protein complex oligomerization"/>
    <property type="evidence" value="ECO:0007669"/>
    <property type="project" value="InterPro"/>
</dbReference>
<dbReference type="Pfam" id="PF00226">
    <property type="entry name" value="DnaJ"/>
    <property type="match status" value="1"/>
</dbReference>
<dbReference type="GO" id="GO:0006457">
    <property type="term" value="P:protein folding"/>
    <property type="evidence" value="ECO:0007669"/>
    <property type="project" value="UniProtKB-UniRule"/>
</dbReference>
<dbReference type="GO" id="GO:0001671">
    <property type="term" value="F:ATPase activator activity"/>
    <property type="evidence" value="ECO:0007669"/>
    <property type="project" value="InterPro"/>
</dbReference>
<dbReference type="InterPro" id="IPR009073">
    <property type="entry name" value="HscB_oligo_C"/>
</dbReference>
<dbReference type="AlphaFoldDB" id="A0A286EE44"/>
<dbReference type="SMART" id="SM00271">
    <property type="entry name" value="DnaJ"/>
    <property type="match status" value="1"/>
</dbReference>
<evidence type="ECO:0000256" key="1">
    <source>
        <dbReference type="ARBA" id="ARBA00010476"/>
    </source>
</evidence>
<dbReference type="Gene3D" id="1.20.1280.20">
    <property type="entry name" value="HscB, C-terminal domain"/>
    <property type="match status" value="1"/>
</dbReference>
<dbReference type="PANTHER" id="PTHR14021:SF15">
    <property type="entry name" value="IRON-SULFUR CLUSTER CO-CHAPERONE PROTEIN HSCB"/>
    <property type="match status" value="1"/>
</dbReference>
<protein>
    <recommendedName>
        <fullName evidence="4">Co-chaperone protein HscB homolog</fullName>
    </recommendedName>
</protein>
<organism evidence="6 7">
    <name type="scientific">Alysiella filiformis DSM 16848</name>
    <dbReference type="NCBI Taxonomy" id="1120981"/>
    <lineage>
        <taxon>Bacteria</taxon>
        <taxon>Pseudomonadati</taxon>
        <taxon>Pseudomonadota</taxon>
        <taxon>Betaproteobacteria</taxon>
        <taxon>Neisseriales</taxon>
        <taxon>Neisseriaceae</taxon>
        <taxon>Alysiella</taxon>
    </lineage>
</organism>
<evidence type="ECO:0000259" key="5">
    <source>
        <dbReference type="PROSITE" id="PS50076"/>
    </source>
</evidence>
<evidence type="ECO:0000256" key="4">
    <source>
        <dbReference type="HAMAP-Rule" id="MF_00682"/>
    </source>
</evidence>
<proteinExistence type="inferred from homology"/>
<dbReference type="PANTHER" id="PTHR14021">
    <property type="entry name" value="IRON-SULFUR CLUSTER CO-CHAPERONE PROTEIN HSCB"/>
    <property type="match status" value="1"/>
</dbReference>
<evidence type="ECO:0000256" key="3">
    <source>
        <dbReference type="ARBA" id="ARBA00025596"/>
    </source>
</evidence>
<dbReference type="SUPFAM" id="SSF46565">
    <property type="entry name" value="Chaperone J-domain"/>
    <property type="match status" value="1"/>
</dbReference>
<dbReference type="Gene3D" id="1.10.287.110">
    <property type="entry name" value="DnaJ domain"/>
    <property type="match status" value="1"/>
</dbReference>
<accession>A0A286EE44</accession>
<evidence type="ECO:0000313" key="6">
    <source>
        <dbReference type="EMBL" id="SOD69171.1"/>
    </source>
</evidence>
<dbReference type="GO" id="GO:0051087">
    <property type="term" value="F:protein-folding chaperone binding"/>
    <property type="evidence" value="ECO:0007669"/>
    <property type="project" value="InterPro"/>
</dbReference>
<evidence type="ECO:0000313" key="7">
    <source>
        <dbReference type="Proteomes" id="UP000219669"/>
    </source>
</evidence>
<name>A0A286EE44_9NEIS</name>
<dbReference type="GO" id="GO:0044571">
    <property type="term" value="P:[2Fe-2S] cluster assembly"/>
    <property type="evidence" value="ECO:0007669"/>
    <property type="project" value="InterPro"/>
</dbReference>
<dbReference type="CDD" id="cd06257">
    <property type="entry name" value="DnaJ"/>
    <property type="match status" value="1"/>
</dbReference>
<sequence>MSNPFQLLGLPTQFDLDADDLTQRYRQLAAQFHPDKFAAQSTFEQKQAVMMSATINEAYRQLSHPINRAATLLAQHGIHADAPEHTQFAADFLMQQMQWRETLGDARMENDTATLTSLKNEIAQEQADLYEKLSTSFAAQQHDTAAQLVRQGRFLDKLQQEIQAALPE</sequence>
<comment type="function">
    <text evidence="3 4">Co-chaperone involved in the maturation of iron-sulfur cluster-containing proteins. Seems to help targeting proteins to be folded toward HscA.</text>
</comment>
<dbReference type="OrthoDB" id="287587at2"/>
<evidence type="ECO:0000256" key="2">
    <source>
        <dbReference type="ARBA" id="ARBA00023186"/>
    </source>
</evidence>
<keyword evidence="2 4" id="KW-0143">Chaperone</keyword>
<dbReference type="GO" id="GO:1990230">
    <property type="term" value="C:iron-sulfur cluster transfer complex"/>
    <property type="evidence" value="ECO:0007669"/>
    <property type="project" value="TreeGrafter"/>
</dbReference>
<dbReference type="NCBIfam" id="TIGR00714">
    <property type="entry name" value="hscB"/>
    <property type="match status" value="1"/>
</dbReference>
<gene>
    <name evidence="4" type="primary">hscB</name>
    <name evidence="6" type="ORF">SAMN02746062_01552</name>
</gene>
<reference evidence="6 7" key="1">
    <citation type="submission" date="2017-09" db="EMBL/GenBank/DDBJ databases">
        <authorList>
            <person name="Ehlers B."/>
            <person name="Leendertz F.H."/>
        </authorList>
    </citation>
    <scope>NUCLEOTIDE SEQUENCE [LARGE SCALE GENOMIC DNA]</scope>
    <source>
        <strain evidence="6 7">DSM 16848</strain>
    </source>
</reference>
<dbReference type="PROSITE" id="PS50076">
    <property type="entry name" value="DNAJ_2"/>
    <property type="match status" value="1"/>
</dbReference>
<dbReference type="SUPFAM" id="SSF47144">
    <property type="entry name" value="HSC20 (HSCB), C-terminal oligomerisation domain"/>
    <property type="match status" value="1"/>
</dbReference>
<comment type="subunit">
    <text evidence="4">Interacts with HscA and stimulates its ATPase activity.</text>
</comment>
<dbReference type="InterPro" id="IPR036869">
    <property type="entry name" value="J_dom_sf"/>
</dbReference>